<evidence type="ECO:0000256" key="1">
    <source>
        <dbReference type="SAM" id="MobiDB-lite"/>
    </source>
</evidence>
<comment type="caution">
    <text evidence="2">The sequence shown here is derived from an EMBL/GenBank/DDBJ whole genome shotgun (WGS) entry which is preliminary data.</text>
</comment>
<dbReference type="EMBL" id="AMGW01000005">
    <property type="protein sequence ID" value="EXJ56618.1"/>
    <property type="molecule type" value="Genomic_DNA"/>
</dbReference>
<organism evidence="2 3">
    <name type="scientific">Cladophialophora yegresii CBS 114405</name>
    <dbReference type="NCBI Taxonomy" id="1182544"/>
    <lineage>
        <taxon>Eukaryota</taxon>
        <taxon>Fungi</taxon>
        <taxon>Dikarya</taxon>
        <taxon>Ascomycota</taxon>
        <taxon>Pezizomycotina</taxon>
        <taxon>Eurotiomycetes</taxon>
        <taxon>Chaetothyriomycetidae</taxon>
        <taxon>Chaetothyriales</taxon>
        <taxon>Herpotrichiellaceae</taxon>
        <taxon>Cladophialophora</taxon>
    </lineage>
</organism>
<dbReference type="OrthoDB" id="10493540at2759"/>
<sequence length="205" mass="23525">MDIHRRVAQFASIEIDTPVLMASFLTVATDYVAHLKTLKEGSDMDREHATANAFLDAVEAPHVWPVVQYMVKEFRHPITRYPEPETLFQHVVNQLQETKPPLLVLPTPDDYDRWERELFWRKVTASFDYLTFAWEHLGPTGHHARPQADARPEEVKEVSRQFREMAEGAMEDVDPDEIVEGVLVQESDSEPEDEPGADELDSEDG</sequence>
<gene>
    <name evidence="2" type="ORF">A1O7_06962</name>
</gene>
<protein>
    <submittedName>
        <fullName evidence="2">Uncharacterized protein</fullName>
    </submittedName>
</protein>
<evidence type="ECO:0000313" key="3">
    <source>
        <dbReference type="Proteomes" id="UP000019473"/>
    </source>
</evidence>
<name>W9VM72_9EURO</name>
<feature type="compositionally biased region" description="Acidic residues" evidence="1">
    <location>
        <begin position="169"/>
        <end position="179"/>
    </location>
</feature>
<dbReference type="VEuPathDB" id="FungiDB:A1O7_06962"/>
<accession>W9VM72</accession>
<dbReference type="Proteomes" id="UP000019473">
    <property type="component" value="Unassembled WGS sequence"/>
</dbReference>
<dbReference type="GeneID" id="19181537"/>
<reference evidence="2 3" key="1">
    <citation type="submission" date="2013-03" db="EMBL/GenBank/DDBJ databases">
        <title>The Genome Sequence of Cladophialophora yegresii CBS 114405.</title>
        <authorList>
            <consortium name="The Broad Institute Genomics Platform"/>
            <person name="Cuomo C."/>
            <person name="de Hoog S."/>
            <person name="Gorbushina A."/>
            <person name="Walker B."/>
            <person name="Young S.K."/>
            <person name="Zeng Q."/>
            <person name="Gargeya S."/>
            <person name="Fitzgerald M."/>
            <person name="Haas B."/>
            <person name="Abouelleil A."/>
            <person name="Allen A.W."/>
            <person name="Alvarado L."/>
            <person name="Arachchi H.M."/>
            <person name="Berlin A.M."/>
            <person name="Chapman S.B."/>
            <person name="Gainer-Dewar J."/>
            <person name="Goldberg J."/>
            <person name="Griggs A."/>
            <person name="Gujja S."/>
            <person name="Hansen M."/>
            <person name="Howarth C."/>
            <person name="Imamovic A."/>
            <person name="Ireland A."/>
            <person name="Larimer J."/>
            <person name="McCowan C."/>
            <person name="Murphy C."/>
            <person name="Pearson M."/>
            <person name="Poon T.W."/>
            <person name="Priest M."/>
            <person name="Roberts A."/>
            <person name="Saif S."/>
            <person name="Shea T."/>
            <person name="Sisk P."/>
            <person name="Sykes S."/>
            <person name="Wortman J."/>
            <person name="Nusbaum C."/>
            <person name="Birren B."/>
        </authorList>
    </citation>
    <scope>NUCLEOTIDE SEQUENCE [LARGE SCALE GENOMIC DNA]</scope>
    <source>
        <strain evidence="2 3">CBS 114405</strain>
    </source>
</reference>
<dbReference type="HOGENOM" id="CLU_1337388_0_0_1"/>
<feature type="region of interest" description="Disordered" evidence="1">
    <location>
        <begin position="167"/>
        <end position="205"/>
    </location>
</feature>
<dbReference type="RefSeq" id="XP_007759152.1">
    <property type="nucleotide sequence ID" value="XM_007760962.1"/>
</dbReference>
<feature type="compositionally biased region" description="Acidic residues" evidence="1">
    <location>
        <begin position="187"/>
        <end position="205"/>
    </location>
</feature>
<evidence type="ECO:0000313" key="2">
    <source>
        <dbReference type="EMBL" id="EXJ56618.1"/>
    </source>
</evidence>
<keyword evidence="3" id="KW-1185">Reference proteome</keyword>
<proteinExistence type="predicted"/>
<dbReference type="AlphaFoldDB" id="W9VM72"/>